<evidence type="ECO:0000313" key="4">
    <source>
        <dbReference type="EMBL" id="SFV22160.1"/>
    </source>
</evidence>
<dbReference type="AlphaFoldDB" id="A0A1I7MJT5"/>
<evidence type="ECO:0000259" key="3">
    <source>
        <dbReference type="Pfam" id="PF15420"/>
    </source>
</evidence>
<dbReference type="Proteomes" id="UP000198881">
    <property type="component" value="Unassembled WGS sequence"/>
</dbReference>
<evidence type="ECO:0000259" key="2">
    <source>
        <dbReference type="Pfam" id="PF10081"/>
    </source>
</evidence>
<evidence type="ECO:0000256" key="1">
    <source>
        <dbReference type="SAM" id="MobiDB-lite"/>
    </source>
</evidence>
<dbReference type="RefSeq" id="WP_177227850.1">
    <property type="nucleotide sequence ID" value="NZ_FPCG01000003.1"/>
</dbReference>
<dbReference type="Pfam" id="PF10081">
    <property type="entry name" value="Abhydrolase_9"/>
    <property type="match status" value="1"/>
</dbReference>
<name>A0A1I7MJT5_9MICC</name>
<dbReference type="InterPro" id="IPR027788">
    <property type="entry name" value="Alpha/beta-hydrolase_N_dom"/>
</dbReference>
<dbReference type="EMBL" id="FPCG01000003">
    <property type="protein sequence ID" value="SFV22160.1"/>
    <property type="molecule type" value="Genomic_DNA"/>
</dbReference>
<feature type="domain" description="Alpha/beta-hydrolase catalytic" evidence="2">
    <location>
        <begin position="250"/>
        <end position="532"/>
    </location>
</feature>
<reference evidence="4 5" key="1">
    <citation type="submission" date="2016-10" db="EMBL/GenBank/DDBJ databases">
        <authorList>
            <person name="de Groot N.N."/>
        </authorList>
    </citation>
    <scope>NUCLEOTIDE SEQUENCE [LARGE SCALE GENOMIC DNA]</scope>
    <source>
        <strain evidence="4 5">CGMCC 1.7054</strain>
    </source>
</reference>
<gene>
    <name evidence="4" type="ORF">SAMN04487966_103233</name>
</gene>
<feature type="region of interest" description="Disordered" evidence="1">
    <location>
        <begin position="197"/>
        <end position="222"/>
    </location>
</feature>
<keyword evidence="5" id="KW-1185">Reference proteome</keyword>
<evidence type="ECO:0000313" key="5">
    <source>
        <dbReference type="Proteomes" id="UP000198881"/>
    </source>
</evidence>
<organism evidence="4 5">
    <name type="scientific">Micrococcus terreus</name>
    <dbReference type="NCBI Taxonomy" id="574650"/>
    <lineage>
        <taxon>Bacteria</taxon>
        <taxon>Bacillati</taxon>
        <taxon>Actinomycetota</taxon>
        <taxon>Actinomycetes</taxon>
        <taxon>Micrococcales</taxon>
        <taxon>Micrococcaceae</taxon>
        <taxon>Micrococcus</taxon>
    </lineage>
</organism>
<feature type="domain" description="Alpha/beta-hydrolase N-terminal" evidence="3">
    <location>
        <begin position="21"/>
        <end position="233"/>
    </location>
</feature>
<accession>A0A1I7MJT5</accession>
<sequence>MRLKPSTAELVGAHVMSWVSLSPSFIPRTWWMTAVSTGFSQAFGYLVGAAGHGLARSAVRLTGAEIAVDPARLQPVRERVPWAMAGISAVAWLRSVNRQAEICGLMETRPIPLKEHAYGTVMGAALGASLIQAGRALTAGGQAVSRVLRPALPEPAAALAGAVVAGAATTLVLDKVVYRRLLERVSRAAHETNDLLLPGRFQPTEPERSGSPASLEPWDTLGSKGQAVVSDGPRAVDIEAATGEPGLTPIRAYAGWREDRDLEATAQAVVAELRRTGGFERKVLLVINTTGTGWLQEWSASAVEFLTGGDCALAAMQYTYLPSGVAMVVDRATPTAAGEALLHAVEAELATRPADRRPMLLVGGESLGALGGTSAFDGLQDMLERVDGAVWTGMPRISAFWRQLVSRRRLGTPEILPVVDDGRHVRFVSRPRDLVTDITGVDYGEWHHPRVVVAQHPSDPVVWWSPELMWREPEWAREQAGSDVSRSVRWMPWVTFWQVASDMPRSATVPGGHGHRYLEEMVSYWAAVLGLDPLEDRSSIMQAIRRLIVPSEG</sequence>
<dbReference type="Pfam" id="PF15420">
    <property type="entry name" value="Abhydrolase_9_N"/>
    <property type="match status" value="1"/>
</dbReference>
<proteinExistence type="predicted"/>
<dbReference type="STRING" id="574650.SAMN04487966_103233"/>
<protein>
    <submittedName>
        <fullName evidence="4">Uncharacterized membrane protein</fullName>
    </submittedName>
</protein>
<dbReference type="InterPro" id="IPR027787">
    <property type="entry name" value="Alpha/beta-hydrolase_catalytic"/>
</dbReference>